<protein>
    <submittedName>
        <fullName evidence="2">Uncharacterized protein</fullName>
    </submittedName>
</protein>
<evidence type="ECO:0000256" key="1">
    <source>
        <dbReference type="SAM" id="MobiDB-lite"/>
    </source>
</evidence>
<dbReference type="EMBL" id="JADNYJ010000006">
    <property type="protein sequence ID" value="KAF8910487.1"/>
    <property type="molecule type" value="Genomic_DNA"/>
</dbReference>
<keyword evidence="3" id="KW-1185">Reference proteome</keyword>
<organism evidence="2 3">
    <name type="scientific">Gymnopilus junonius</name>
    <name type="common">Spectacular rustgill mushroom</name>
    <name type="synonym">Gymnopilus spectabilis subsp. junonius</name>
    <dbReference type="NCBI Taxonomy" id="109634"/>
    <lineage>
        <taxon>Eukaryota</taxon>
        <taxon>Fungi</taxon>
        <taxon>Dikarya</taxon>
        <taxon>Basidiomycota</taxon>
        <taxon>Agaricomycotina</taxon>
        <taxon>Agaricomycetes</taxon>
        <taxon>Agaricomycetidae</taxon>
        <taxon>Agaricales</taxon>
        <taxon>Agaricineae</taxon>
        <taxon>Hymenogastraceae</taxon>
        <taxon>Gymnopilus</taxon>
    </lineage>
</organism>
<sequence length="152" mass="17240">MHVPPRPSFRIGQVQIMLWQVFLPLPQPFIRRRLIQINIVQREFLRASQVVGYVPCPGEPKQSAGDDDDTENPTPTRSAVCVLPLLEGASLPALYGGQPFRGDHARQRRRRGWAEENGVEEPIPRVLYSDGDKYTILQISAKWFVRGIIPVT</sequence>
<name>A0A9P5TTX6_GYMJU</name>
<feature type="region of interest" description="Disordered" evidence="1">
    <location>
        <begin position="56"/>
        <end position="76"/>
    </location>
</feature>
<comment type="caution">
    <text evidence="2">The sequence shown here is derived from an EMBL/GenBank/DDBJ whole genome shotgun (WGS) entry which is preliminary data.</text>
</comment>
<dbReference type="Proteomes" id="UP000724874">
    <property type="component" value="Unassembled WGS sequence"/>
</dbReference>
<reference evidence="2" key="1">
    <citation type="submission" date="2020-11" db="EMBL/GenBank/DDBJ databases">
        <authorList>
            <consortium name="DOE Joint Genome Institute"/>
            <person name="Ahrendt S."/>
            <person name="Riley R."/>
            <person name="Andreopoulos W."/>
            <person name="LaButti K."/>
            <person name="Pangilinan J."/>
            <person name="Ruiz-duenas F.J."/>
            <person name="Barrasa J.M."/>
            <person name="Sanchez-Garcia M."/>
            <person name="Camarero S."/>
            <person name="Miyauchi S."/>
            <person name="Serrano A."/>
            <person name="Linde D."/>
            <person name="Babiker R."/>
            <person name="Drula E."/>
            <person name="Ayuso-Fernandez I."/>
            <person name="Pacheco R."/>
            <person name="Padilla G."/>
            <person name="Ferreira P."/>
            <person name="Barriuso J."/>
            <person name="Kellner H."/>
            <person name="Castanera R."/>
            <person name="Alfaro M."/>
            <person name="Ramirez L."/>
            <person name="Pisabarro A.G."/>
            <person name="Kuo A."/>
            <person name="Tritt A."/>
            <person name="Lipzen A."/>
            <person name="He G."/>
            <person name="Yan M."/>
            <person name="Ng V."/>
            <person name="Cullen D."/>
            <person name="Martin F."/>
            <person name="Rosso M.-N."/>
            <person name="Henrissat B."/>
            <person name="Hibbett D."/>
            <person name="Martinez A.T."/>
            <person name="Grigoriev I.V."/>
        </authorList>
    </citation>
    <scope>NUCLEOTIDE SEQUENCE</scope>
    <source>
        <strain evidence="2">AH 44721</strain>
    </source>
</reference>
<dbReference type="AlphaFoldDB" id="A0A9P5TTX6"/>
<accession>A0A9P5TTX6</accession>
<evidence type="ECO:0000313" key="3">
    <source>
        <dbReference type="Proteomes" id="UP000724874"/>
    </source>
</evidence>
<evidence type="ECO:0000313" key="2">
    <source>
        <dbReference type="EMBL" id="KAF8910487.1"/>
    </source>
</evidence>
<gene>
    <name evidence="2" type="ORF">CPB84DRAFT_1222080</name>
</gene>
<proteinExistence type="predicted"/>